<proteinExistence type="predicted"/>
<dbReference type="OrthoDB" id="264354at2759"/>
<organism evidence="1 2">
    <name type="scientific">Olea europaea subsp. europaea</name>
    <dbReference type="NCBI Taxonomy" id="158383"/>
    <lineage>
        <taxon>Eukaryota</taxon>
        <taxon>Viridiplantae</taxon>
        <taxon>Streptophyta</taxon>
        <taxon>Embryophyta</taxon>
        <taxon>Tracheophyta</taxon>
        <taxon>Spermatophyta</taxon>
        <taxon>Magnoliopsida</taxon>
        <taxon>eudicotyledons</taxon>
        <taxon>Gunneridae</taxon>
        <taxon>Pentapetalae</taxon>
        <taxon>asterids</taxon>
        <taxon>lamiids</taxon>
        <taxon>Lamiales</taxon>
        <taxon>Oleaceae</taxon>
        <taxon>Oleeae</taxon>
        <taxon>Olea</taxon>
    </lineage>
</organism>
<sequence length="192" mass="20697">MEAPGAKVAVEVEKEEAPLIGLAQCRICQDDDSLNNLESLCACSGSLKPYQPGYTAPPRTQPDETALDIRRFPFSRMISCPLGVLQISGTHLDVNDPCILVTADAEHQFFEAEYDDYNSTSNGGAAFCCSAALIEAAALEATQFAIVIQSEQSSRGHLVASAAPQSLLLPLRIRNKFNVPLPFAFSGVLLYM</sequence>
<keyword evidence="2" id="KW-1185">Reference proteome</keyword>
<protein>
    <submittedName>
        <fullName evidence="1">Involved in mRNA turnover and stability</fullName>
    </submittedName>
</protein>
<dbReference type="GO" id="GO:0004842">
    <property type="term" value="F:ubiquitin-protein transferase activity"/>
    <property type="evidence" value="ECO:0007669"/>
    <property type="project" value="TreeGrafter"/>
</dbReference>
<name>A0A8S0Q803_OLEEU</name>
<dbReference type="PANTHER" id="PTHR23012:SF175">
    <property type="entry name" value="RING_FYVE_PHD ZINC FINGER SUPERFAMILY PROTEIN"/>
    <property type="match status" value="1"/>
</dbReference>
<dbReference type="InterPro" id="IPR022143">
    <property type="entry name" value="DUF3675"/>
</dbReference>
<dbReference type="AlphaFoldDB" id="A0A8S0Q803"/>
<dbReference type="GO" id="GO:0016020">
    <property type="term" value="C:membrane"/>
    <property type="evidence" value="ECO:0007669"/>
    <property type="project" value="TreeGrafter"/>
</dbReference>
<dbReference type="EMBL" id="CACTIH010001807">
    <property type="protein sequence ID" value="CAA2963078.1"/>
    <property type="molecule type" value="Genomic_DNA"/>
</dbReference>
<dbReference type="Gramene" id="OE9A052627T1">
    <property type="protein sequence ID" value="OE9A052627C1"/>
    <property type="gene ID" value="OE9A052627"/>
</dbReference>
<dbReference type="InterPro" id="IPR033275">
    <property type="entry name" value="MARCH-like"/>
</dbReference>
<dbReference type="Proteomes" id="UP000594638">
    <property type="component" value="Unassembled WGS sequence"/>
</dbReference>
<comment type="caution">
    <text evidence="1">The sequence shown here is derived from an EMBL/GenBank/DDBJ whole genome shotgun (WGS) entry which is preliminary data.</text>
</comment>
<dbReference type="GO" id="GO:0016567">
    <property type="term" value="P:protein ubiquitination"/>
    <property type="evidence" value="ECO:0007669"/>
    <property type="project" value="TreeGrafter"/>
</dbReference>
<accession>A0A8S0Q803</accession>
<evidence type="ECO:0000313" key="2">
    <source>
        <dbReference type="Proteomes" id="UP000594638"/>
    </source>
</evidence>
<reference evidence="1 2" key="1">
    <citation type="submission" date="2019-12" db="EMBL/GenBank/DDBJ databases">
        <authorList>
            <person name="Alioto T."/>
            <person name="Alioto T."/>
            <person name="Gomez Garrido J."/>
        </authorList>
    </citation>
    <scope>NUCLEOTIDE SEQUENCE [LARGE SCALE GENOMIC DNA]</scope>
</reference>
<gene>
    <name evidence="1" type="ORF">OLEA9_A052627</name>
</gene>
<dbReference type="PANTHER" id="PTHR23012">
    <property type="entry name" value="RING/FYVE/PHD ZINC FINGER DOMAIN-CONTAINING"/>
    <property type="match status" value="1"/>
</dbReference>
<evidence type="ECO:0000313" key="1">
    <source>
        <dbReference type="EMBL" id="CAA2963078.1"/>
    </source>
</evidence>
<dbReference type="Pfam" id="PF12428">
    <property type="entry name" value="DUF3675"/>
    <property type="match status" value="1"/>
</dbReference>